<reference evidence="4" key="1">
    <citation type="journal article" date="2018" name="Nat. Microbiol.">
        <title>Leveraging single-cell genomics to expand the fungal tree of life.</title>
        <authorList>
            <person name="Ahrendt S.R."/>
            <person name="Quandt C.A."/>
            <person name="Ciobanu D."/>
            <person name="Clum A."/>
            <person name="Salamov A."/>
            <person name="Andreopoulos B."/>
            <person name="Cheng J.F."/>
            <person name="Woyke T."/>
            <person name="Pelin A."/>
            <person name="Henrissat B."/>
            <person name="Reynolds N.K."/>
            <person name="Benny G.L."/>
            <person name="Smith M.E."/>
            <person name="James T.Y."/>
            <person name="Grigoriev I.V."/>
        </authorList>
    </citation>
    <scope>NUCLEOTIDE SEQUENCE [LARGE SCALE GENOMIC DNA]</scope>
</reference>
<dbReference type="Proteomes" id="UP000269721">
    <property type="component" value="Unassembled WGS sequence"/>
</dbReference>
<dbReference type="AlphaFoldDB" id="A0A4P9WUB0"/>
<sequence>MKEKTNKASEKWRVMVTARRIWRCKVSARECRRGAGGKRGVQRVQCLWRVWEARWDQGRRERKKRVRWCRGQWARRGRAKHEPSLAIGFCICSRFGHLPPLTLVPANDDFEDSFAEGLSRLLSFLGLTASCAIALVGVHLGVFALVVVVEVLIKEVEVCRTRRVRNRQMDRYPTNTWTTATGAERNVRVNDQRAERRRRGGVRHRGERRGFDVGRGNNAGQRRGRGESSGLRRGDGSGRGGWGGTCPSRQPRAGCNSRHDSTGSPIPRPDQRISVHPVGRGGGGVHHRESPVSAAPIREVDIQRKTGADRYLFVRIARAWYYPTVSGWQADGNFAKSGRCLLKECELGGLDGWQNTVVSDCRVALHENLGKESKSSGQNSDRALQNSRHDRLAVGGGRLGSGNGDGLRGRKGIKNTNERSRLIRI</sequence>
<protein>
    <submittedName>
        <fullName evidence="3">Uncharacterized protein</fullName>
    </submittedName>
</protein>
<keyword evidence="4" id="KW-1185">Reference proteome</keyword>
<feature type="compositionally biased region" description="Polar residues" evidence="1">
    <location>
        <begin position="375"/>
        <end position="386"/>
    </location>
</feature>
<feature type="transmembrane region" description="Helical" evidence="2">
    <location>
        <begin position="124"/>
        <end position="153"/>
    </location>
</feature>
<organism evidence="3 4">
    <name type="scientific">Blyttiomyces helicus</name>
    <dbReference type="NCBI Taxonomy" id="388810"/>
    <lineage>
        <taxon>Eukaryota</taxon>
        <taxon>Fungi</taxon>
        <taxon>Fungi incertae sedis</taxon>
        <taxon>Chytridiomycota</taxon>
        <taxon>Chytridiomycota incertae sedis</taxon>
        <taxon>Chytridiomycetes</taxon>
        <taxon>Chytridiomycetes incertae sedis</taxon>
        <taxon>Blyttiomyces</taxon>
    </lineage>
</organism>
<name>A0A4P9WUB0_9FUNG</name>
<keyword evidence="2" id="KW-1133">Transmembrane helix</keyword>
<accession>A0A4P9WUB0</accession>
<feature type="region of interest" description="Disordered" evidence="1">
    <location>
        <begin position="176"/>
        <end position="292"/>
    </location>
</feature>
<evidence type="ECO:0000313" key="4">
    <source>
        <dbReference type="Proteomes" id="UP000269721"/>
    </source>
</evidence>
<feature type="compositionally biased region" description="Basic and acidic residues" evidence="1">
    <location>
        <begin position="185"/>
        <end position="194"/>
    </location>
</feature>
<proteinExistence type="predicted"/>
<evidence type="ECO:0000256" key="1">
    <source>
        <dbReference type="SAM" id="MobiDB-lite"/>
    </source>
</evidence>
<feature type="region of interest" description="Disordered" evidence="1">
    <location>
        <begin position="370"/>
        <end position="413"/>
    </location>
</feature>
<feature type="compositionally biased region" description="Basic residues" evidence="1">
    <location>
        <begin position="195"/>
        <end position="207"/>
    </location>
</feature>
<gene>
    <name evidence="3" type="ORF">BDK51DRAFT_29640</name>
</gene>
<feature type="compositionally biased region" description="Gly residues" evidence="1">
    <location>
        <begin position="394"/>
        <end position="406"/>
    </location>
</feature>
<keyword evidence="2" id="KW-0812">Transmembrane</keyword>
<evidence type="ECO:0000256" key="2">
    <source>
        <dbReference type="SAM" id="Phobius"/>
    </source>
</evidence>
<feature type="compositionally biased region" description="Basic and acidic residues" evidence="1">
    <location>
        <begin position="224"/>
        <end position="236"/>
    </location>
</feature>
<keyword evidence="2" id="KW-0472">Membrane</keyword>
<evidence type="ECO:0000313" key="3">
    <source>
        <dbReference type="EMBL" id="RKO94666.1"/>
    </source>
</evidence>
<dbReference type="EMBL" id="KZ993842">
    <property type="protein sequence ID" value="RKO94666.1"/>
    <property type="molecule type" value="Genomic_DNA"/>
</dbReference>